<dbReference type="CDD" id="cd16461">
    <property type="entry name" value="RING-H2_EL5-like"/>
    <property type="match status" value="1"/>
</dbReference>
<dbReference type="InterPro" id="IPR044600">
    <property type="entry name" value="ATL1/ATL16-like"/>
</dbReference>
<keyword evidence="11 16" id="KW-1133">Transmembrane helix</keyword>
<dbReference type="SMART" id="SM00184">
    <property type="entry name" value="RING"/>
    <property type="match status" value="1"/>
</dbReference>
<keyword evidence="19" id="KW-1185">Reference proteome</keyword>
<dbReference type="GO" id="GO:0016567">
    <property type="term" value="P:protein ubiquitination"/>
    <property type="evidence" value="ECO:0007669"/>
    <property type="project" value="InterPro"/>
</dbReference>
<dbReference type="PROSITE" id="PS50089">
    <property type="entry name" value="ZF_RING_2"/>
    <property type="match status" value="1"/>
</dbReference>
<keyword evidence="8 14" id="KW-0863">Zinc-finger</keyword>
<evidence type="ECO:0000313" key="18">
    <source>
        <dbReference type="EMBL" id="KAK1405554.1"/>
    </source>
</evidence>
<dbReference type="EMBL" id="JAUIZM010000001">
    <property type="protein sequence ID" value="KAK1405554.1"/>
    <property type="molecule type" value="Genomic_DNA"/>
</dbReference>
<evidence type="ECO:0000256" key="4">
    <source>
        <dbReference type="ARBA" id="ARBA00012483"/>
    </source>
</evidence>
<dbReference type="SUPFAM" id="SSF57850">
    <property type="entry name" value="RING/U-box"/>
    <property type="match status" value="1"/>
</dbReference>
<accession>A0AAD8JLD8</accession>
<evidence type="ECO:0000256" key="6">
    <source>
        <dbReference type="ARBA" id="ARBA00022692"/>
    </source>
</evidence>
<dbReference type="GO" id="GO:0008270">
    <property type="term" value="F:zinc ion binding"/>
    <property type="evidence" value="ECO:0007669"/>
    <property type="project" value="UniProtKB-KW"/>
</dbReference>
<keyword evidence="6 16" id="KW-0812">Transmembrane</keyword>
<dbReference type="InterPro" id="IPR013083">
    <property type="entry name" value="Znf_RING/FYVE/PHD"/>
</dbReference>
<dbReference type="EC" id="2.3.2.27" evidence="4"/>
<feature type="domain" description="RING-type" evidence="17">
    <location>
        <begin position="159"/>
        <end position="201"/>
    </location>
</feature>
<feature type="compositionally biased region" description="Basic and acidic residues" evidence="15">
    <location>
        <begin position="257"/>
        <end position="273"/>
    </location>
</feature>
<feature type="region of interest" description="Disordered" evidence="15">
    <location>
        <begin position="249"/>
        <end position="277"/>
    </location>
</feature>
<dbReference type="AlphaFoldDB" id="A0AAD8JLD8"/>
<comment type="pathway">
    <text evidence="3">Protein modification; protein ubiquitination.</text>
</comment>
<dbReference type="FunFam" id="3.30.40.10:FF:000233">
    <property type="entry name" value="RING-H2 finger protein ATL54"/>
    <property type="match status" value="1"/>
</dbReference>
<evidence type="ECO:0000256" key="2">
    <source>
        <dbReference type="ARBA" id="ARBA00004167"/>
    </source>
</evidence>
<dbReference type="GO" id="GO:0061630">
    <property type="term" value="F:ubiquitin protein ligase activity"/>
    <property type="evidence" value="ECO:0007669"/>
    <property type="project" value="UniProtKB-EC"/>
</dbReference>
<evidence type="ECO:0000256" key="5">
    <source>
        <dbReference type="ARBA" id="ARBA00022679"/>
    </source>
</evidence>
<dbReference type="Proteomes" id="UP001237642">
    <property type="component" value="Unassembled WGS sequence"/>
</dbReference>
<organism evidence="18 19">
    <name type="scientific">Heracleum sosnowskyi</name>
    <dbReference type="NCBI Taxonomy" id="360622"/>
    <lineage>
        <taxon>Eukaryota</taxon>
        <taxon>Viridiplantae</taxon>
        <taxon>Streptophyta</taxon>
        <taxon>Embryophyta</taxon>
        <taxon>Tracheophyta</taxon>
        <taxon>Spermatophyta</taxon>
        <taxon>Magnoliopsida</taxon>
        <taxon>eudicotyledons</taxon>
        <taxon>Gunneridae</taxon>
        <taxon>Pentapetalae</taxon>
        <taxon>asterids</taxon>
        <taxon>campanulids</taxon>
        <taxon>Apiales</taxon>
        <taxon>Apiaceae</taxon>
        <taxon>Apioideae</taxon>
        <taxon>apioid superclade</taxon>
        <taxon>Tordylieae</taxon>
        <taxon>Tordyliinae</taxon>
        <taxon>Heracleum</taxon>
    </lineage>
</organism>
<keyword evidence="12 16" id="KW-0472">Membrane</keyword>
<dbReference type="Gene3D" id="3.30.40.10">
    <property type="entry name" value="Zinc/RING finger domain, C3HC4 (zinc finger)"/>
    <property type="match status" value="1"/>
</dbReference>
<evidence type="ECO:0000259" key="17">
    <source>
        <dbReference type="PROSITE" id="PS50089"/>
    </source>
</evidence>
<evidence type="ECO:0000256" key="12">
    <source>
        <dbReference type="ARBA" id="ARBA00023136"/>
    </source>
</evidence>
<dbReference type="InterPro" id="IPR001841">
    <property type="entry name" value="Znf_RING"/>
</dbReference>
<evidence type="ECO:0000256" key="11">
    <source>
        <dbReference type="ARBA" id="ARBA00022989"/>
    </source>
</evidence>
<keyword evidence="9" id="KW-0833">Ubl conjugation pathway</keyword>
<gene>
    <name evidence="18" type="ORF">POM88_005159</name>
</gene>
<feature type="transmembrane region" description="Helical" evidence="16">
    <location>
        <begin position="64"/>
        <end position="89"/>
    </location>
</feature>
<evidence type="ECO:0000256" key="10">
    <source>
        <dbReference type="ARBA" id="ARBA00022833"/>
    </source>
</evidence>
<reference evidence="18" key="1">
    <citation type="submission" date="2023-02" db="EMBL/GenBank/DDBJ databases">
        <title>Genome of toxic invasive species Heracleum sosnowskyi carries increased number of genes despite the absence of recent whole-genome duplications.</title>
        <authorList>
            <person name="Schelkunov M."/>
            <person name="Shtratnikova V."/>
            <person name="Makarenko M."/>
            <person name="Klepikova A."/>
            <person name="Omelchenko D."/>
            <person name="Novikova G."/>
            <person name="Obukhova E."/>
            <person name="Bogdanov V."/>
            <person name="Penin A."/>
            <person name="Logacheva M."/>
        </authorList>
    </citation>
    <scope>NUCLEOTIDE SEQUENCE</scope>
    <source>
        <strain evidence="18">Hsosn_3</strain>
        <tissue evidence="18">Leaf</tissue>
    </source>
</reference>
<reference evidence="18" key="2">
    <citation type="submission" date="2023-05" db="EMBL/GenBank/DDBJ databases">
        <authorList>
            <person name="Schelkunov M.I."/>
        </authorList>
    </citation>
    <scope>NUCLEOTIDE SEQUENCE</scope>
    <source>
        <strain evidence="18">Hsosn_3</strain>
        <tissue evidence="18">Leaf</tissue>
    </source>
</reference>
<keyword evidence="7" id="KW-0479">Metal-binding</keyword>
<evidence type="ECO:0000256" key="15">
    <source>
        <dbReference type="SAM" id="MobiDB-lite"/>
    </source>
</evidence>
<evidence type="ECO:0000313" key="19">
    <source>
        <dbReference type="Proteomes" id="UP001237642"/>
    </source>
</evidence>
<evidence type="ECO:0000256" key="14">
    <source>
        <dbReference type="PROSITE-ProRule" id="PRU00175"/>
    </source>
</evidence>
<evidence type="ECO:0000256" key="13">
    <source>
        <dbReference type="ARBA" id="ARBA00024209"/>
    </source>
</evidence>
<comment type="similarity">
    <text evidence="13">Belongs to the RING-type zinc finger family. ATL subfamily.</text>
</comment>
<keyword evidence="5 18" id="KW-0808">Transferase</keyword>
<dbReference type="SMART" id="SM01197">
    <property type="entry name" value="FANCL_C"/>
    <property type="match status" value="1"/>
</dbReference>
<dbReference type="Pfam" id="PF13639">
    <property type="entry name" value="zf-RING_2"/>
    <property type="match status" value="1"/>
</dbReference>
<evidence type="ECO:0000256" key="8">
    <source>
        <dbReference type="ARBA" id="ARBA00022771"/>
    </source>
</evidence>
<protein>
    <recommendedName>
        <fullName evidence="4">RING-type E3 ubiquitin transferase</fullName>
        <ecNumber evidence="4">2.3.2.27</ecNumber>
    </recommendedName>
</protein>
<evidence type="ECO:0000256" key="3">
    <source>
        <dbReference type="ARBA" id="ARBA00004906"/>
    </source>
</evidence>
<comment type="caution">
    <text evidence="18">The sequence shown here is derived from an EMBL/GenBank/DDBJ whole genome shotgun (WGS) entry which is preliminary data.</text>
</comment>
<sequence length="356" mass="39857">MAVKHRKLFPSSSANNTFDGCPDICDPTIPYPDFDVLPPPLYPPPTPEFYLTINKSSSQHVSPYVIIIITLLASLFLLVGYYVIIVKYCKGCSRFRRRRTRSTDSSEAGEVEFLDEIHGPILDHPIWYIATVGLQSSVINSITIFKYKKCDNLIEGTDCSVCLTEFQDDETLRLLPKCNHAFHIPCIDTWLRSHTTCPLCRAGIVPNNDQNDQNSSVSGTSEESHLENVSIGGEIMDFNQVRNEIIASREVADDGDTENREIEDQRKEIKSSKADTFSNRNGASELVENSSNNIKTLKRSFSVDLNSFGDTFVINLESRSSSIAETLPVRMKRSVSCSGKFSLSRHFQSQSAILPL</sequence>
<dbReference type="PANTHER" id="PTHR46913:SF19">
    <property type="entry name" value="RING-TYPE E3 UBIQUITIN TRANSFERASE"/>
    <property type="match status" value="1"/>
</dbReference>
<proteinExistence type="inferred from homology"/>
<dbReference type="PANTHER" id="PTHR46913">
    <property type="entry name" value="RING-H2 FINGER PROTEIN ATL16"/>
    <property type="match status" value="1"/>
</dbReference>
<comment type="subcellular location">
    <subcellularLocation>
        <location evidence="2">Membrane</location>
        <topology evidence="2">Single-pass membrane protein</topology>
    </subcellularLocation>
</comment>
<dbReference type="GO" id="GO:0016020">
    <property type="term" value="C:membrane"/>
    <property type="evidence" value="ECO:0007669"/>
    <property type="project" value="UniProtKB-SubCell"/>
</dbReference>
<keyword evidence="10" id="KW-0862">Zinc</keyword>
<evidence type="ECO:0000256" key="16">
    <source>
        <dbReference type="SAM" id="Phobius"/>
    </source>
</evidence>
<evidence type="ECO:0000256" key="1">
    <source>
        <dbReference type="ARBA" id="ARBA00000900"/>
    </source>
</evidence>
<comment type="catalytic activity">
    <reaction evidence="1">
        <text>S-ubiquitinyl-[E2 ubiquitin-conjugating enzyme]-L-cysteine + [acceptor protein]-L-lysine = [E2 ubiquitin-conjugating enzyme]-L-cysteine + N(6)-ubiquitinyl-[acceptor protein]-L-lysine.</text>
        <dbReference type="EC" id="2.3.2.27"/>
    </reaction>
</comment>
<name>A0AAD8JLD8_9APIA</name>
<evidence type="ECO:0000256" key="9">
    <source>
        <dbReference type="ARBA" id="ARBA00022786"/>
    </source>
</evidence>
<evidence type="ECO:0000256" key="7">
    <source>
        <dbReference type="ARBA" id="ARBA00022723"/>
    </source>
</evidence>